<keyword evidence="3 5" id="KW-0067">ATP-binding</keyword>
<dbReference type="GO" id="GO:0005524">
    <property type="term" value="F:ATP binding"/>
    <property type="evidence" value="ECO:0007669"/>
    <property type="project" value="UniProtKB-KW"/>
</dbReference>
<dbReference type="GO" id="GO:0005886">
    <property type="term" value="C:plasma membrane"/>
    <property type="evidence" value="ECO:0007669"/>
    <property type="project" value="TreeGrafter"/>
</dbReference>
<dbReference type="InterPro" id="IPR027417">
    <property type="entry name" value="P-loop_NTPase"/>
</dbReference>
<protein>
    <submittedName>
        <fullName evidence="5">Putative ABC transport system ATP-binding protein</fullName>
    </submittedName>
</protein>
<feature type="domain" description="ABC transporter" evidence="4">
    <location>
        <begin position="6"/>
        <end position="238"/>
    </location>
</feature>
<evidence type="ECO:0000259" key="4">
    <source>
        <dbReference type="PROSITE" id="PS50893"/>
    </source>
</evidence>
<evidence type="ECO:0000313" key="6">
    <source>
        <dbReference type="Proteomes" id="UP000199267"/>
    </source>
</evidence>
<dbReference type="InterPro" id="IPR003439">
    <property type="entry name" value="ABC_transporter-like_ATP-bd"/>
</dbReference>
<dbReference type="Gene3D" id="3.40.50.300">
    <property type="entry name" value="P-loop containing nucleotide triphosphate hydrolases"/>
    <property type="match status" value="1"/>
</dbReference>
<organism evidence="5 6">
    <name type="scientific">Azotobacter beijerinckii</name>
    <dbReference type="NCBI Taxonomy" id="170623"/>
    <lineage>
        <taxon>Bacteria</taxon>
        <taxon>Pseudomonadati</taxon>
        <taxon>Pseudomonadota</taxon>
        <taxon>Gammaproteobacteria</taxon>
        <taxon>Pseudomonadales</taxon>
        <taxon>Pseudomonadaceae</taxon>
        <taxon>Azotobacter</taxon>
    </lineage>
</organism>
<dbReference type="GO" id="GO:0089705">
    <property type="term" value="P:protein localization to outer membrane"/>
    <property type="evidence" value="ECO:0007669"/>
    <property type="project" value="TreeGrafter"/>
</dbReference>
<dbReference type="EMBL" id="FOFJ01000003">
    <property type="protein sequence ID" value="SEP83147.1"/>
    <property type="molecule type" value="Genomic_DNA"/>
</dbReference>
<dbReference type="GO" id="GO:0044874">
    <property type="term" value="P:lipoprotein localization to outer membrane"/>
    <property type="evidence" value="ECO:0007669"/>
    <property type="project" value="TreeGrafter"/>
</dbReference>
<dbReference type="PROSITE" id="PS50893">
    <property type="entry name" value="ABC_TRANSPORTER_2"/>
    <property type="match status" value="1"/>
</dbReference>
<sequence length="239" mass="26272">MTPPMLHIENLAIHRGTYRILLPRLSLARGEVAAITGASGCGKSTLLEMIGLILRPECLDRYELTGGEGATPLDIAALLREDRQARLADLRAQRLGFVPQSGGLLPFLDVRRNIELPRRMLGLPASSERVEEAIEQLGLQPLLHKKPAQLSIGERQRASFVRAIAHEPDLLLADEPTAALDPLQARRLFELIVETTQRLRIATLLVSHDWGLLRACAIRRLVGVPDAENNGGTVFRDAA</sequence>
<proteinExistence type="inferred from homology"/>
<dbReference type="GO" id="GO:0016887">
    <property type="term" value="F:ATP hydrolysis activity"/>
    <property type="evidence" value="ECO:0007669"/>
    <property type="project" value="InterPro"/>
</dbReference>
<evidence type="ECO:0000256" key="3">
    <source>
        <dbReference type="ARBA" id="ARBA00022840"/>
    </source>
</evidence>
<dbReference type="Proteomes" id="UP000199267">
    <property type="component" value="Unassembled WGS sequence"/>
</dbReference>
<dbReference type="SMART" id="SM00382">
    <property type="entry name" value="AAA"/>
    <property type="match status" value="1"/>
</dbReference>
<dbReference type="AlphaFoldDB" id="A0A1H9B336"/>
<comment type="similarity">
    <text evidence="1">Belongs to the ABC transporter superfamily.</text>
</comment>
<keyword evidence="2" id="KW-0547">Nucleotide-binding</keyword>
<dbReference type="SUPFAM" id="SSF52540">
    <property type="entry name" value="P-loop containing nucleoside triphosphate hydrolases"/>
    <property type="match status" value="1"/>
</dbReference>
<evidence type="ECO:0000256" key="2">
    <source>
        <dbReference type="ARBA" id="ARBA00022741"/>
    </source>
</evidence>
<dbReference type="PANTHER" id="PTHR24220:SF689">
    <property type="entry name" value="LIPOPROTEIN-RELEASING SYSTEM ATP-BINDING PROTEIN LOLD"/>
    <property type="match status" value="1"/>
</dbReference>
<evidence type="ECO:0000256" key="1">
    <source>
        <dbReference type="ARBA" id="ARBA00005417"/>
    </source>
</evidence>
<dbReference type="InterPro" id="IPR003593">
    <property type="entry name" value="AAA+_ATPase"/>
</dbReference>
<name>A0A1H9B336_9GAMM</name>
<accession>A0A1H9B336</accession>
<evidence type="ECO:0000313" key="5">
    <source>
        <dbReference type="EMBL" id="SEP83147.1"/>
    </source>
</evidence>
<dbReference type="InterPro" id="IPR015854">
    <property type="entry name" value="ABC_transpr_LolD-like"/>
</dbReference>
<dbReference type="PANTHER" id="PTHR24220">
    <property type="entry name" value="IMPORT ATP-BINDING PROTEIN"/>
    <property type="match status" value="1"/>
</dbReference>
<dbReference type="Pfam" id="PF00005">
    <property type="entry name" value="ABC_tran"/>
    <property type="match status" value="1"/>
</dbReference>
<dbReference type="GO" id="GO:0022857">
    <property type="term" value="F:transmembrane transporter activity"/>
    <property type="evidence" value="ECO:0007669"/>
    <property type="project" value="TreeGrafter"/>
</dbReference>
<gene>
    <name evidence="5" type="ORF">SAMN04244573_00551</name>
</gene>
<reference evidence="5 6" key="1">
    <citation type="submission" date="2016-10" db="EMBL/GenBank/DDBJ databases">
        <authorList>
            <person name="de Groot N.N."/>
        </authorList>
    </citation>
    <scope>NUCLEOTIDE SEQUENCE [LARGE SCALE GENOMIC DNA]</scope>
    <source>
        <strain evidence="5 6">DSM 378</strain>
    </source>
</reference>